<feature type="domain" description="SUF system FeS cluster assembly SufBD core" evidence="2">
    <location>
        <begin position="227"/>
        <end position="461"/>
    </location>
</feature>
<dbReference type="Pfam" id="PF01458">
    <property type="entry name" value="SUFBD_core"/>
    <property type="match status" value="1"/>
</dbReference>
<gene>
    <name evidence="4" type="primary">sufB</name>
    <name evidence="4" type="ORF">NARC_90035</name>
</gene>
<proteinExistence type="inferred from homology"/>
<dbReference type="EMBL" id="VOAH01000009">
    <property type="protein sequence ID" value="TVP40130.1"/>
    <property type="molecule type" value="Genomic_DNA"/>
</dbReference>
<dbReference type="NCBIfam" id="TIGR01980">
    <property type="entry name" value="sufB"/>
    <property type="match status" value="1"/>
</dbReference>
<dbReference type="PANTHER" id="PTHR30508">
    <property type="entry name" value="FES CLUSTER ASSEMBLY PROTEIN SUF"/>
    <property type="match status" value="1"/>
</dbReference>
<dbReference type="Pfam" id="PF19295">
    <property type="entry name" value="SufBD_N"/>
    <property type="match status" value="1"/>
</dbReference>
<evidence type="ECO:0000259" key="3">
    <source>
        <dbReference type="Pfam" id="PF19295"/>
    </source>
</evidence>
<protein>
    <submittedName>
        <fullName evidence="4">FeS cluster assembly protein sufB</fullName>
    </submittedName>
</protein>
<organism evidence="4 5">
    <name type="scientific">Candidatus Nitrosocosmicus arcticus</name>
    <dbReference type="NCBI Taxonomy" id="2035267"/>
    <lineage>
        <taxon>Archaea</taxon>
        <taxon>Nitrososphaerota</taxon>
        <taxon>Nitrososphaeria</taxon>
        <taxon>Nitrososphaerales</taxon>
        <taxon>Nitrososphaeraceae</taxon>
        <taxon>Candidatus Nitrosocosmicus</taxon>
    </lineage>
</organism>
<comment type="similarity">
    <text evidence="1">Belongs to the iron-sulfur cluster assembly SufBD family.</text>
</comment>
<dbReference type="GO" id="GO:0016226">
    <property type="term" value="P:iron-sulfur cluster assembly"/>
    <property type="evidence" value="ECO:0007669"/>
    <property type="project" value="InterPro"/>
</dbReference>
<keyword evidence="5" id="KW-1185">Reference proteome</keyword>
<dbReference type="InterPro" id="IPR055346">
    <property type="entry name" value="Fe-S_cluster_assembly_SufBD"/>
</dbReference>
<reference evidence="4 5" key="1">
    <citation type="journal article" date="2019" name="Front. Microbiol.">
        <title>Ammonia Oxidation by the Arctic Terrestrial Thaumarchaeote Candidatus Nitrosocosmicus arcticus Is Stimulated by Increasing Temperatures.</title>
        <authorList>
            <person name="Alves R.J.E."/>
            <person name="Kerou M."/>
            <person name="Zappe A."/>
            <person name="Bittner R."/>
            <person name="Abby S.S."/>
            <person name="Schmidt H.A."/>
            <person name="Pfeifer K."/>
            <person name="Schleper C."/>
        </authorList>
    </citation>
    <scope>NUCLEOTIDE SEQUENCE [LARGE SCALE GENOMIC DNA]</scope>
    <source>
        <strain evidence="4 5">Kfb</strain>
    </source>
</reference>
<comment type="caution">
    <text evidence="4">The sequence shown here is derived from an EMBL/GenBank/DDBJ whole genome shotgun (WGS) entry which is preliminary data.</text>
</comment>
<dbReference type="InterPro" id="IPR010231">
    <property type="entry name" value="SUF_FeS_clus_asmbl_SufB"/>
</dbReference>
<evidence type="ECO:0000313" key="5">
    <source>
        <dbReference type="Proteomes" id="UP000315289"/>
    </source>
</evidence>
<evidence type="ECO:0000259" key="2">
    <source>
        <dbReference type="Pfam" id="PF01458"/>
    </source>
</evidence>
<evidence type="ECO:0000256" key="1">
    <source>
        <dbReference type="ARBA" id="ARBA00043967"/>
    </source>
</evidence>
<sequence>MPFFDEFLYSIIRIFIIHNAVMNTMTAKELDMDYSKYDFKDSTQLYVYLSKKGLSRGTVEEISKMKGEPDWMRDFRLRSYDVFMSKPMPNWGGDLSHIDFQNIYYYAKAAEKQSKNWEDVPETVRNTFEKLGIPEAERKFLAGVGAQYESETVYHHLREDLEQQGVIFLDTDTALKKFPDLLRKHFGKVIPPEDNKFAALNSAVWSGGSFIYIPPNVKVDLPLQAYFRINAENIGQFERTLIIADEGADVHYIEGCTAPVYSTESLHSAVVELIAKRGARIRYTTIQNWSKDVYNLVTKRAYAYENASVEWIDGNLGSKLTMKYPGVYMLGKNAHAEIVSVAFAGKDQHQDAGAKVVHLAPHTTSRITSKSVSKDTGRTTYRGLLHVAKGAYGVKSNVRCDALLLDEFSRTDTYPYVEVNEEDATITHEATVGKIGDEQIFYLMSRGYSESDALSMIIGGFMEPFTKELPMEYAVELNRMVKMEMEGSVG</sequence>
<accession>A0A557SU57</accession>
<dbReference type="InterPro" id="IPR037284">
    <property type="entry name" value="SUF_FeS_clus_asmbl_SufBD_sf"/>
</dbReference>
<feature type="domain" description="SUF system FeS cluster assembly SufBD N-terminal" evidence="3">
    <location>
        <begin position="161"/>
        <end position="224"/>
    </location>
</feature>
<dbReference type="PANTHER" id="PTHR30508:SF1">
    <property type="entry name" value="UPF0051 PROTEIN ABCI8, CHLOROPLASTIC-RELATED"/>
    <property type="match status" value="1"/>
</dbReference>
<dbReference type="AlphaFoldDB" id="A0A557SU57"/>
<dbReference type="InterPro" id="IPR000825">
    <property type="entry name" value="SUF_FeS_clus_asmbl_SufBD_core"/>
</dbReference>
<evidence type="ECO:0000313" key="4">
    <source>
        <dbReference type="EMBL" id="TVP40130.1"/>
    </source>
</evidence>
<dbReference type="InterPro" id="IPR045595">
    <property type="entry name" value="SufBD_N"/>
</dbReference>
<name>A0A557SU57_9ARCH</name>
<dbReference type="Proteomes" id="UP000315289">
    <property type="component" value="Unassembled WGS sequence"/>
</dbReference>
<dbReference type="SUPFAM" id="SSF101960">
    <property type="entry name" value="Stabilizer of iron transporter SufD"/>
    <property type="match status" value="1"/>
</dbReference>